<dbReference type="GO" id="GO:0005737">
    <property type="term" value="C:cytoplasm"/>
    <property type="evidence" value="ECO:0007669"/>
    <property type="project" value="UniProtKB-UniRule"/>
</dbReference>
<evidence type="ECO:0000256" key="9">
    <source>
        <dbReference type="NCBIfam" id="TIGR00233"/>
    </source>
</evidence>
<dbReference type="Gene3D" id="1.10.240.10">
    <property type="entry name" value="Tyrosyl-Transfer RNA Synthetase"/>
    <property type="match status" value="1"/>
</dbReference>
<keyword evidence="5 10" id="KW-0067">ATP-binding</keyword>
<dbReference type="RefSeq" id="WP_068705630.1">
    <property type="nucleotide sequence ID" value="NZ_BDCR01000004.1"/>
</dbReference>
<dbReference type="PROSITE" id="PS00178">
    <property type="entry name" value="AA_TRNA_LIGASE_I"/>
    <property type="match status" value="1"/>
</dbReference>
<evidence type="ECO:0000256" key="1">
    <source>
        <dbReference type="ARBA" id="ARBA00005594"/>
    </source>
</evidence>
<proteinExistence type="inferred from homology"/>
<comment type="caution">
    <text evidence="11">The sequence shown here is derived from an EMBL/GenBank/DDBJ whole genome shotgun (WGS) entry which is preliminary data.</text>
</comment>
<dbReference type="AlphaFoldDB" id="A0A171AM19"/>
<dbReference type="EMBL" id="BDCR01000004">
    <property type="protein sequence ID" value="GAT63961.1"/>
    <property type="molecule type" value="Genomic_DNA"/>
</dbReference>
<organism evidence="11 12">
    <name type="scientific">Paludibacter jiangxiensis</name>
    <dbReference type="NCBI Taxonomy" id="681398"/>
    <lineage>
        <taxon>Bacteria</taxon>
        <taxon>Pseudomonadati</taxon>
        <taxon>Bacteroidota</taxon>
        <taxon>Bacteroidia</taxon>
        <taxon>Bacteroidales</taxon>
        <taxon>Paludibacteraceae</taxon>
        <taxon>Paludibacter</taxon>
    </lineage>
</organism>
<protein>
    <recommendedName>
        <fullName evidence="2 9">Tryptophan--tRNA ligase</fullName>
        <ecNumber evidence="2 9">6.1.1.2</ecNumber>
    </recommendedName>
</protein>
<dbReference type="InterPro" id="IPR014729">
    <property type="entry name" value="Rossmann-like_a/b/a_fold"/>
</dbReference>
<evidence type="ECO:0000256" key="3">
    <source>
        <dbReference type="ARBA" id="ARBA00022598"/>
    </source>
</evidence>
<keyword evidence="3 10" id="KW-0436">Ligase</keyword>
<evidence type="ECO:0000256" key="7">
    <source>
        <dbReference type="ARBA" id="ARBA00023146"/>
    </source>
</evidence>
<keyword evidence="6 10" id="KW-0648">Protein biosynthesis</keyword>
<evidence type="ECO:0000256" key="2">
    <source>
        <dbReference type="ARBA" id="ARBA00013161"/>
    </source>
</evidence>
<dbReference type="STRING" id="681398.PJIAN_4504"/>
<dbReference type="Proteomes" id="UP000076586">
    <property type="component" value="Unassembled WGS sequence"/>
</dbReference>
<evidence type="ECO:0000256" key="10">
    <source>
        <dbReference type="RuleBase" id="RU363036"/>
    </source>
</evidence>
<evidence type="ECO:0000256" key="8">
    <source>
        <dbReference type="ARBA" id="ARBA00049929"/>
    </source>
</evidence>
<gene>
    <name evidence="11" type="ORF">PJIAN_4504</name>
</gene>
<comment type="similarity">
    <text evidence="1 10">Belongs to the class-I aminoacyl-tRNA synthetase family.</text>
</comment>
<reference evidence="12" key="1">
    <citation type="submission" date="2016-04" db="EMBL/GenBank/DDBJ databases">
        <title>Draft genome sequence of Paludibacter jiangxiensis strain NM7.</title>
        <authorList>
            <person name="Qiu Y."/>
            <person name="Matsuura N."/>
            <person name="Ohashi A."/>
            <person name="Tourlousse M.D."/>
            <person name="Sekiguchi Y."/>
        </authorList>
    </citation>
    <scope>NUCLEOTIDE SEQUENCE [LARGE SCALE GENOMIC DNA]</scope>
    <source>
        <strain evidence="12">NM7</strain>
    </source>
</reference>
<dbReference type="InterPro" id="IPR050203">
    <property type="entry name" value="Trp-tRNA_synthetase"/>
</dbReference>
<evidence type="ECO:0000256" key="5">
    <source>
        <dbReference type="ARBA" id="ARBA00022840"/>
    </source>
</evidence>
<evidence type="ECO:0000313" key="11">
    <source>
        <dbReference type="EMBL" id="GAT63961.1"/>
    </source>
</evidence>
<dbReference type="InterPro" id="IPR002306">
    <property type="entry name" value="Trp-tRNA-ligase"/>
</dbReference>
<dbReference type="InterPro" id="IPR002305">
    <property type="entry name" value="aa-tRNA-synth_Ic"/>
</dbReference>
<evidence type="ECO:0000313" key="12">
    <source>
        <dbReference type="Proteomes" id="UP000076586"/>
    </source>
</evidence>
<keyword evidence="4 10" id="KW-0547">Nucleotide-binding</keyword>
<reference evidence="12" key="2">
    <citation type="journal article" date="2017" name="Genome Announc.">
        <title>Draft genome sequence of Paludibacter jiangxiensis NM7(T), a propionate-producing fermentative bacterium.</title>
        <authorList>
            <person name="Qiu Y.-L."/>
            <person name="Tourlousse D.M."/>
            <person name="Matsuura N."/>
            <person name="Ohashi A."/>
            <person name="Sekiguchi Y."/>
        </authorList>
    </citation>
    <scope>NUCLEOTIDE SEQUENCE [LARGE SCALE GENOMIC DNA]</scope>
    <source>
        <strain evidence="12">NM7</strain>
    </source>
</reference>
<dbReference type="CDD" id="cd00806">
    <property type="entry name" value="TrpRS_core"/>
    <property type="match status" value="1"/>
</dbReference>
<keyword evidence="12" id="KW-1185">Reference proteome</keyword>
<dbReference type="GO" id="GO:0004830">
    <property type="term" value="F:tryptophan-tRNA ligase activity"/>
    <property type="evidence" value="ECO:0007669"/>
    <property type="project" value="UniProtKB-UniRule"/>
</dbReference>
<name>A0A171AM19_9BACT</name>
<dbReference type="GO" id="GO:0005524">
    <property type="term" value="F:ATP binding"/>
    <property type="evidence" value="ECO:0007669"/>
    <property type="project" value="UniProtKB-KW"/>
</dbReference>
<dbReference type="Pfam" id="PF00579">
    <property type="entry name" value="tRNA-synt_1b"/>
    <property type="match status" value="1"/>
</dbReference>
<dbReference type="PRINTS" id="PR01039">
    <property type="entry name" value="TRNASYNTHTRP"/>
</dbReference>
<dbReference type="EC" id="6.1.1.2" evidence="2 9"/>
<dbReference type="SUPFAM" id="SSF52374">
    <property type="entry name" value="Nucleotidylyl transferase"/>
    <property type="match status" value="1"/>
</dbReference>
<evidence type="ECO:0000256" key="6">
    <source>
        <dbReference type="ARBA" id="ARBA00022917"/>
    </source>
</evidence>
<dbReference type="InterPro" id="IPR001412">
    <property type="entry name" value="aa-tRNA-synth_I_CS"/>
</dbReference>
<sequence length="361" mass="40395">MSDTEKMELGTYEATVERSRKLEEDLSVHPEKYRVLTGDRPTGRLHIGHLFGSLQNRVRLHNLGVETFIVIADYQVLTDRDSFDKISENVRQLTLDYLAAGIDPTDGKTFIFPHSYVPELNQLLLPFLTLVSNAELNRNPTVKEEIQASGLKSINAGMYTYPVHQAADILFCKGNVVPVGKDQLPHLELTRVIARRFNDKFAPNNPVFPEPQPLLSKSPMILGLDGGQKMSKSRNNAIMLSATEDETAALIKKAKTDAERFITYEPERRPEIANLLSLISMCTGETPEAIAAKIGNGGGGQLKKMLTESINEYLRPFRQKRIELESNMDYVRQVILNGAQKAREVGTATLEEVRAAMNMKI</sequence>
<dbReference type="Gene3D" id="3.40.50.620">
    <property type="entry name" value="HUPs"/>
    <property type="match status" value="1"/>
</dbReference>
<dbReference type="PANTHER" id="PTHR43766:SF1">
    <property type="entry name" value="TRYPTOPHAN--TRNA LIGASE, MITOCHONDRIAL"/>
    <property type="match status" value="1"/>
</dbReference>
<dbReference type="NCBIfam" id="TIGR00233">
    <property type="entry name" value="trpS"/>
    <property type="match status" value="1"/>
</dbReference>
<keyword evidence="7 10" id="KW-0030">Aminoacyl-tRNA synthetase</keyword>
<comment type="catalytic activity">
    <reaction evidence="8">
        <text>tRNA(Trp) + L-tryptophan + ATP = L-tryptophyl-tRNA(Trp) + AMP + diphosphate + H(+)</text>
        <dbReference type="Rhea" id="RHEA:24080"/>
        <dbReference type="Rhea" id="RHEA-COMP:9671"/>
        <dbReference type="Rhea" id="RHEA-COMP:9705"/>
        <dbReference type="ChEBI" id="CHEBI:15378"/>
        <dbReference type="ChEBI" id="CHEBI:30616"/>
        <dbReference type="ChEBI" id="CHEBI:33019"/>
        <dbReference type="ChEBI" id="CHEBI:57912"/>
        <dbReference type="ChEBI" id="CHEBI:78442"/>
        <dbReference type="ChEBI" id="CHEBI:78535"/>
        <dbReference type="ChEBI" id="CHEBI:456215"/>
        <dbReference type="EC" id="6.1.1.2"/>
    </reaction>
</comment>
<accession>A0A171AM19</accession>
<evidence type="ECO:0000256" key="4">
    <source>
        <dbReference type="ARBA" id="ARBA00022741"/>
    </source>
</evidence>
<dbReference type="PANTHER" id="PTHR43766">
    <property type="entry name" value="TRYPTOPHAN--TRNA LIGASE, MITOCHONDRIAL"/>
    <property type="match status" value="1"/>
</dbReference>
<dbReference type="GO" id="GO:0006436">
    <property type="term" value="P:tryptophanyl-tRNA aminoacylation"/>
    <property type="evidence" value="ECO:0007669"/>
    <property type="project" value="UniProtKB-UniRule"/>
</dbReference>
<dbReference type="FunFam" id="1.10.240.10:FF:000005">
    <property type="entry name" value="Tryptophan--tRNA ligase"/>
    <property type="match status" value="1"/>
</dbReference>
<dbReference type="OrthoDB" id="9801042at2"/>